<dbReference type="Pfam" id="PF08951">
    <property type="entry name" value="EntA_Immun"/>
    <property type="match status" value="1"/>
</dbReference>
<organism evidence="1 2">
    <name type="scientific">Streptococcus anginosus</name>
    <dbReference type="NCBI Taxonomy" id="1328"/>
    <lineage>
        <taxon>Bacteria</taxon>
        <taxon>Bacillati</taxon>
        <taxon>Bacillota</taxon>
        <taxon>Bacilli</taxon>
        <taxon>Lactobacillales</taxon>
        <taxon>Streptococcaceae</taxon>
        <taxon>Streptococcus</taxon>
        <taxon>Streptococcus anginosus group</taxon>
    </lineage>
</organism>
<dbReference type="AlphaFoldDB" id="A0A3S5E1T4"/>
<proteinExistence type="predicted"/>
<accession>A0A3S5E1T4</accession>
<protein>
    <submittedName>
        <fullName evidence="1">Putative bacteriocin immunity protein</fullName>
    </submittedName>
</protein>
<dbReference type="GO" id="GO:0030153">
    <property type="term" value="P:bacteriocin immunity"/>
    <property type="evidence" value="ECO:0007669"/>
    <property type="project" value="InterPro"/>
</dbReference>
<sequence>MVEINWFLGGKERRDEAVTIVDDLLSNLTNPDLKKVLLSYREELKKQEIATPFILSRMNLALFQKLIEKNIHLSEVQSNQLKRLRSLSNIRYIF</sequence>
<evidence type="ECO:0000313" key="2">
    <source>
        <dbReference type="Proteomes" id="UP000278419"/>
    </source>
</evidence>
<reference evidence="1 2" key="1">
    <citation type="submission" date="2018-12" db="EMBL/GenBank/DDBJ databases">
        <authorList>
            <consortium name="Pathogen Informatics"/>
        </authorList>
    </citation>
    <scope>NUCLEOTIDE SEQUENCE [LARGE SCALE GENOMIC DNA]</scope>
    <source>
        <strain evidence="1 2">NCTC10713</strain>
    </source>
</reference>
<dbReference type="InterPro" id="IPR053739">
    <property type="entry name" value="Bact_Immunity_Domain_sf"/>
</dbReference>
<dbReference type="Gene3D" id="1.20.1440.140">
    <property type="match status" value="1"/>
</dbReference>
<dbReference type="EMBL" id="LR134283">
    <property type="protein sequence ID" value="VED98042.1"/>
    <property type="molecule type" value="Genomic_DNA"/>
</dbReference>
<dbReference type="GeneID" id="93963529"/>
<dbReference type="RefSeq" id="WP_003030694.1">
    <property type="nucleotide sequence ID" value="NZ_AP018548.1"/>
</dbReference>
<evidence type="ECO:0000313" key="1">
    <source>
        <dbReference type="EMBL" id="VED98042.1"/>
    </source>
</evidence>
<name>A0A3S5E1T4_STRAP</name>
<dbReference type="InterPro" id="IPR015046">
    <property type="entry name" value="LciA_Immunity-like"/>
</dbReference>
<dbReference type="Proteomes" id="UP000278419">
    <property type="component" value="Chromosome"/>
</dbReference>
<gene>
    <name evidence="1" type="ORF">NCTC10713_00989</name>
</gene>